<dbReference type="RefSeq" id="WP_242768690.1">
    <property type="nucleotide sequence ID" value="NZ_JALDAY010000008.1"/>
</dbReference>
<dbReference type="Pfam" id="PF03992">
    <property type="entry name" value="ABM"/>
    <property type="match status" value="1"/>
</dbReference>
<dbReference type="GO" id="GO:0004497">
    <property type="term" value="F:monooxygenase activity"/>
    <property type="evidence" value="ECO:0007669"/>
    <property type="project" value="UniProtKB-KW"/>
</dbReference>
<dbReference type="InterPro" id="IPR007138">
    <property type="entry name" value="ABM_dom"/>
</dbReference>
<evidence type="ECO:0000313" key="2">
    <source>
        <dbReference type="EMBL" id="MCI3274948.1"/>
    </source>
</evidence>
<accession>A0ABS9YCI2</accession>
<evidence type="ECO:0000313" key="3">
    <source>
        <dbReference type="Proteomes" id="UP001165269"/>
    </source>
</evidence>
<keyword evidence="2" id="KW-0503">Monooxygenase</keyword>
<dbReference type="InterPro" id="IPR011008">
    <property type="entry name" value="Dimeric_a/b-barrel"/>
</dbReference>
<dbReference type="PROSITE" id="PS51725">
    <property type="entry name" value="ABM"/>
    <property type="match status" value="1"/>
</dbReference>
<gene>
    <name evidence="2" type="ORF">MQP27_28075</name>
</gene>
<proteinExistence type="predicted"/>
<evidence type="ECO:0000259" key="1">
    <source>
        <dbReference type="PROSITE" id="PS51725"/>
    </source>
</evidence>
<feature type="domain" description="ABM" evidence="1">
    <location>
        <begin position="2"/>
        <end position="91"/>
    </location>
</feature>
<keyword evidence="3" id="KW-1185">Reference proteome</keyword>
<dbReference type="SUPFAM" id="SSF54909">
    <property type="entry name" value="Dimeric alpha+beta barrel"/>
    <property type="match status" value="1"/>
</dbReference>
<comment type="caution">
    <text evidence="2">The sequence shown here is derived from an EMBL/GenBank/DDBJ whole genome shotgun (WGS) entry which is preliminary data.</text>
</comment>
<reference evidence="2" key="1">
    <citation type="submission" date="2022-03" db="EMBL/GenBank/DDBJ databases">
        <title>Streptomyces 7R015 and 7R016 isolated from Barleria lupulina in Thailand.</title>
        <authorList>
            <person name="Kanchanasin P."/>
            <person name="Phongsopitanun W."/>
            <person name="Tanasupawat S."/>
        </authorList>
    </citation>
    <scope>NUCLEOTIDE SEQUENCE</scope>
    <source>
        <strain evidence="2">7R015</strain>
    </source>
</reference>
<sequence>MTFTALSLRPAPGRRDELIAYYRSAGILEASGAIASQVLVPEDDPDTVVVTALWADDDARAAWQNSPRRLEFARGMAPFFDSADAASTRVFRVAHHHVTR</sequence>
<organism evidence="2 3">
    <name type="scientific">Streptomyces cylindrosporus</name>
    <dbReference type="NCBI Taxonomy" id="2927583"/>
    <lineage>
        <taxon>Bacteria</taxon>
        <taxon>Bacillati</taxon>
        <taxon>Actinomycetota</taxon>
        <taxon>Actinomycetes</taxon>
        <taxon>Kitasatosporales</taxon>
        <taxon>Streptomycetaceae</taxon>
        <taxon>Streptomyces</taxon>
    </lineage>
</organism>
<dbReference type="EMBL" id="JALDAY010000008">
    <property type="protein sequence ID" value="MCI3274948.1"/>
    <property type="molecule type" value="Genomic_DNA"/>
</dbReference>
<name>A0ABS9YCI2_9ACTN</name>
<dbReference type="Proteomes" id="UP001165269">
    <property type="component" value="Unassembled WGS sequence"/>
</dbReference>
<keyword evidence="2" id="KW-0560">Oxidoreductase</keyword>
<dbReference type="Gene3D" id="3.30.70.100">
    <property type="match status" value="1"/>
</dbReference>
<protein>
    <submittedName>
        <fullName evidence="2">Antibiotic biosynthesis monooxygenase</fullName>
    </submittedName>
</protein>